<dbReference type="AlphaFoldDB" id="A0A7Z0WI09"/>
<organism evidence="1 2">
    <name type="scientific">Actinophytocola xinjiangensis</name>
    <dbReference type="NCBI Taxonomy" id="485602"/>
    <lineage>
        <taxon>Bacteria</taxon>
        <taxon>Bacillati</taxon>
        <taxon>Actinomycetota</taxon>
        <taxon>Actinomycetes</taxon>
        <taxon>Pseudonocardiales</taxon>
        <taxon>Pseudonocardiaceae</taxon>
    </lineage>
</organism>
<protein>
    <submittedName>
        <fullName evidence="1">Uncharacterized protein</fullName>
    </submittedName>
</protein>
<dbReference type="EMBL" id="MSIF01000017">
    <property type="protein sequence ID" value="OLF07133.1"/>
    <property type="molecule type" value="Genomic_DNA"/>
</dbReference>
<accession>A0A7Z0WI09</accession>
<gene>
    <name evidence="1" type="ORF">BLA60_28385</name>
</gene>
<evidence type="ECO:0000313" key="2">
    <source>
        <dbReference type="Proteomes" id="UP000185696"/>
    </source>
</evidence>
<dbReference type="Proteomes" id="UP000185696">
    <property type="component" value="Unassembled WGS sequence"/>
</dbReference>
<reference evidence="1 2" key="1">
    <citation type="submission" date="2016-12" db="EMBL/GenBank/DDBJ databases">
        <title>The draft genome sequence of Actinophytocola xinjiangensis.</title>
        <authorList>
            <person name="Wang W."/>
            <person name="Yuan L."/>
        </authorList>
    </citation>
    <scope>NUCLEOTIDE SEQUENCE [LARGE SCALE GENOMIC DNA]</scope>
    <source>
        <strain evidence="1 2">CGMCC 4.4663</strain>
    </source>
</reference>
<evidence type="ECO:0000313" key="1">
    <source>
        <dbReference type="EMBL" id="OLF07133.1"/>
    </source>
</evidence>
<name>A0A7Z0WI09_9PSEU</name>
<sequence length="78" mass="8825">MNTMEIVPFMLTSTEDTTNRVYAACMWITTDNGDSEVVVFRRGTDGLPMLGLSDSPERALRLHSMVTPLRIEWCDNTN</sequence>
<comment type="caution">
    <text evidence="1">The sequence shown here is derived from an EMBL/GenBank/DDBJ whole genome shotgun (WGS) entry which is preliminary data.</text>
</comment>
<proteinExistence type="predicted"/>
<keyword evidence="2" id="KW-1185">Reference proteome</keyword>